<reference evidence="6" key="2">
    <citation type="submission" date="2020-09" db="EMBL/GenBank/DDBJ databases">
        <authorList>
            <person name="Sun Q."/>
            <person name="Zhou Y."/>
        </authorList>
    </citation>
    <scope>NUCLEOTIDE SEQUENCE</scope>
    <source>
        <strain evidence="6">CGMCC 1.12827</strain>
    </source>
</reference>
<dbReference type="InterPro" id="IPR036509">
    <property type="entry name" value="Met_Sox_Rdtase_MsrA_sf"/>
</dbReference>
<evidence type="ECO:0000256" key="3">
    <source>
        <dbReference type="ARBA" id="ARBA00048782"/>
    </source>
</evidence>
<dbReference type="PROSITE" id="PS51257">
    <property type="entry name" value="PROKAR_LIPOPROTEIN"/>
    <property type="match status" value="1"/>
</dbReference>
<dbReference type="EMBL" id="BMGC01000034">
    <property type="protein sequence ID" value="GGB43316.1"/>
    <property type="molecule type" value="Genomic_DNA"/>
</dbReference>
<sequence>MVADVRPQPVTGESLRSLGEGVHAIVLAGGCFWGVDDRLRHLPGVLGTAAGYAGGHTPDPTYEQVCRGHTGYAESVLVVFDPRVLPLERVLAAFWEMHDPTQGMRQGNDIGSQYRSAIYTADECDARLARQTMEVYQHALTRAGESAPITTEIGELAETGDGRFHFAEDHHQQYLVKHPAGYRCDGTTGVSYPTT</sequence>
<dbReference type="InterPro" id="IPR050162">
    <property type="entry name" value="MsrA_MetSO_reductase"/>
</dbReference>
<keyword evidence="7" id="KW-1185">Reference proteome</keyword>
<comment type="catalytic activity">
    <reaction evidence="3 4">
        <text>[thioredoxin]-disulfide + L-methionine + H2O = L-methionine (S)-S-oxide + [thioredoxin]-dithiol</text>
        <dbReference type="Rhea" id="RHEA:19993"/>
        <dbReference type="Rhea" id="RHEA-COMP:10698"/>
        <dbReference type="Rhea" id="RHEA-COMP:10700"/>
        <dbReference type="ChEBI" id="CHEBI:15377"/>
        <dbReference type="ChEBI" id="CHEBI:29950"/>
        <dbReference type="ChEBI" id="CHEBI:50058"/>
        <dbReference type="ChEBI" id="CHEBI:57844"/>
        <dbReference type="ChEBI" id="CHEBI:58772"/>
        <dbReference type="EC" id="1.8.4.11"/>
    </reaction>
</comment>
<comment type="function">
    <text evidence="4">Has an important function as a repair enzyme for proteins that have been inactivated by oxidation. Catalyzes the reversible oxidation-reduction of methionine sulfoxide in proteins to methionine.</text>
</comment>
<dbReference type="GO" id="GO:0008113">
    <property type="term" value="F:peptide-methionine (S)-S-oxide reductase activity"/>
    <property type="evidence" value="ECO:0007669"/>
    <property type="project" value="UniProtKB-UniRule"/>
</dbReference>
<comment type="caution">
    <text evidence="6">The sequence shown here is derived from an EMBL/GenBank/DDBJ whole genome shotgun (WGS) entry which is preliminary data.</text>
</comment>
<proteinExistence type="inferred from homology"/>
<dbReference type="EC" id="1.8.4.11" evidence="4"/>
<dbReference type="AlphaFoldDB" id="A0A916TII3"/>
<dbReference type="NCBIfam" id="TIGR00401">
    <property type="entry name" value="msrA"/>
    <property type="match status" value="1"/>
</dbReference>
<dbReference type="Pfam" id="PF01625">
    <property type="entry name" value="PMSR"/>
    <property type="match status" value="1"/>
</dbReference>
<dbReference type="InterPro" id="IPR002569">
    <property type="entry name" value="Met_Sox_Rdtase_MsrA_dom"/>
</dbReference>
<evidence type="ECO:0000313" key="6">
    <source>
        <dbReference type="EMBL" id="GGB43316.1"/>
    </source>
</evidence>
<comment type="catalytic activity">
    <reaction evidence="2 4">
        <text>L-methionyl-[protein] + [thioredoxin]-disulfide + H2O = L-methionyl-(S)-S-oxide-[protein] + [thioredoxin]-dithiol</text>
        <dbReference type="Rhea" id="RHEA:14217"/>
        <dbReference type="Rhea" id="RHEA-COMP:10698"/>
        <dbReference type="Rhea" id="RHEA-COMP:10700"/>
        <dbReference type="Rhea" id="RHEA-COMP:12313"/>
        <dbReference type="Rhea" id="RHEA-COMP:12315"/>
        <dbReference type="ChEBI" id="CHEBI:15377"/>
        <dbReference type="ChEBI" id="CHEBI:16044"/>
        <dbReference type="ChEBI" id="CHEBI:29950"/>
        <dbReference type="ChEBI" id="CHEBI:44120"/>
        <dbReference type="ChEBI" id="CHEBI:50058"/>
        <dbReference type="EC" id="1.8.4.11"/>
    </reaction>
</comment>
<comment type="similarity">
    <text evidence="4">Belongs to the MsrA Met sulfoxide reductase family.</text>
</comment>
<keyword evidence="1 4" id="KW-0560">Oxidoreductase</keyword>
<feature type="domain" description="Peptide methionine sulphoxide reductase MsrA" evidence="5">
    <location>
        <begin position="25"/>
        <end position="183"/>
    </location>
</feature>
<dbReference type="GO" id="GO:0005737">
    <property type="term" value="C:cytoplasm"/>
    <property type="evidence" value="ECO:0007669"/>
    <property type="project" value="TreeGrafter"/>
</dbReference>
<organism evidence="6 7">
    <name type="scientific">Gordonia jinhuaensis</name>
    <dbReference type="NCBI Taxonomy" id="1517702"/>
    <lineage>
        <taxon>Bacteria</taxon>
        <taxon>Bacillati</taxon>
        <taxon>Actinomycetota</taxon>
        <taxon>Actinomycetes</taxon>
        <taxon>Mycobacteriales</taxon>
        <taxon>Gordoniaceae</taxon>
        <taxon>Gordonia</taxon>
    </lineage>
</organism>
<protein>
    <recommendedName>
        <fullName evidence="4">Peptide methionine sulfoxide reductase MsrA</fullName>
        <shortName evidence="4">Protein-methionine-S-oxide reductase</shortName>
        <ecNumber evidence="4">1.8.4.11</ecNumber>
    </recommendedName>
    <alternativeName>
        <fullName evidence="4">Peptide-methionine (S)-S-oxide reductase</fullName>
        <shortName evidence="4">Peptide Met(O) reductase</shortName>
    </alternativeName>
</protein>
<dbReference type="Gene3D" id="3.30.1060.10">
    <property type="entry name" value="Peptide methionine sulphoxide reductase MsrA"/>
    <property type="match status" value="1"/>
</dbReference>
<dbReference type="SUPFAM" id="SSF55068">
    <property type="entry name" value="Peptide methionine sulfoxide reductase"/>
    <property type="match status" value="1"/>
</dbReference>
<evidence type="ECO:0000256" key="2">
    <source>
        <dbReference type="ARBA" id="ARBA00047806"/>
    </source>
</evidence>
<dbReference type="PANTHER" id="PTHR42799:SF2">
    <property type="entry name" value="MITOCHONDRIAL PEPTIDE METHIONINE SULFOXIDE REDUCTASE"/>
    <property type="match status" value="1"/>
</dbReference>
<gene>
    <name evidence="4 6" type="primary">msrA</name>
    <name evidence="6" type="ORF">GCM10011489_33550</name>
</gene>
<dbReference type="HAMAP" id="MF_01401">
    <property type="entry name" value="MsrA"/>
    <property type="match status" value="1"/>
</dbReference>
<dbReference type="GO" id="GO:0034599">
    <property type="term" value="P:cellular response to oxidative stress"/>
    <property type="evidence" value="ECO:0007669"/>
    <property type="project" value="TreeGrafter"/>
</dbReference>
<evidence type="ECO:0000256" key="4">
    <source>
        <dbReference type="HAMAP-Rule" id="MF_01401"/>
    </source>
</evidence>
<evidence type="ECO:0000259" key="5">
    <source>
        <dbReference type="Pfam" id="PF01625"/>
    </source>
</evidence>
<evidence type="ECO:0000313" key="7">
    <source>
        <dbReference type="Proteomes" id="UP000621454"/>
    </source>
</evidence>
<dbReference type="PANTHER" id="PTHR42799">
    <property type="entry name" value="MITOCHONDRIAL PEPTIDE METHIONINE SULFOXIDE REDUCTASE"/>
    <property type="match status" value="1"/>
</dbReference>
<feature type="active site" evidence="4">
    <location>
        <position position="31"/>
    </location>
</feature>
<name>A0A916TII3_9ACTN</name>
<dbReference type="Proteomes" id="UP000621454">
    <property type="component" value="Unassembled WGS sequence"/>
</dbReference>
<reference evidence="6" key="1">
    <citation type="journal article" date="2014" name="Int. J. Syst. Evol. Microbiol.">
        <title>Complete genome sequence of Corynebacterium casei LMG S-19264T (=DSM 44701T), isolated from a smear-ripened cheese.</title>
        <authorList>
            <consortium name="US DOE Joint Genome Institute (JGI-PGF)"/>
            <person name="Walter F."/>
            <person name="Albersmeier A."/>
            <person name="Kalinowski J."/>
            <person name="Ruckert C."/>
        </authorList>
    </citation>
    <scope>NUCLEOTIDE SEQUENCE</scope>
    <source>
        <strain evidence="6">CGMCC 1.12827</strain>
    </source>
</reference>
<accession>A0A916TII3</accession>
<evidence type="ECO:0000256" key="1">
    <source>
        <dbReference type="ARBA" id="ARBA00023002"/>
    </source>
</evidence>